<dbReference type="FunFam" id="3.40.50.300:FF:000078">
    <property type="entry name" value="Elongation factor 4"/>
    <property type="match status" value="1"/>
</dbReference>
<comment type="subcellular location">
    <subcellularLocation>
        <location evidence="12">Cell membrane</location>
        <topology evidence="12">Peripheral membrane protein</topology>
        <orientation evidence="12">Cytoplasmic side</orientation>
    </subcellularLocation>
</comment>
<dbReference type="InterPro" id="IPR031157">
    <property type="entry name" value="G_TR_CS"/>
</dbReference>
<dbReference type="SMART" id="SM00838">
    <property type="entry name" value="EFG_C"/>
    <property type="match status" value="1"/>
</dbReference>
<dbReference type="InterPro" id="IPR035647">
    <property type="entry name" value="EFG_III/V"/>
</dbReference>
<dbReference type="InterPro" id="IPR006297">
    <property type="entry name" value="EF-4"/>
</dbReference>
<dbReference type="PROSITE" id="PS51722">
    <property type="entry name" value="G_TR_2"/>
    <property type="match status" value="1"/>
</dbReference>
<gene>
    <name evidence="12" type="primary">lepA</name>
    <name evidence="14" type="ORF">CLV80_102229</name>
</gene>
<dbReference type="CDD" id="cd16260">
    <property type="entry name" value="EF4_III"/>
    <property type="match status" value="1"/>
</dbReference>
<evidence type="ECO:0000256" key="4">
    <source>
        <dbReference type="ARBA" id="ARBA00022801"/>
    </source>
</evidence>
<dbReference type="PANTHER" id="PTHR43512:SF4">
    <property type="entry name" value="TRANSLATION FACTOR GUF1 HOMOLOG, CHLOROPLASTIC"/>
    <property type="match status" value="1"/>
</dbReference>
<proteinExistence type="inferred from homology"/>
<dbReference type="GO" id="GO:0003924">
    <property type="term" value="F:GTPase activity"/>
    <property type="evidence" value="ECO:0007669"/>
    <property type="project" value="UniProtKB-UniRule"/>
</dbReference>
<feature type="binding site" evidence="12">
    <location>
        <begin position="17"/>
        <end position="22"/>
    </location>
    <ligand>
        <name>GTP</name>
        <dbReference type="ChEBI" id="CHEBI:37565"/>
    </ligand>
</feature>
<organism evidence="14 15">
    <name type="scientific">Yoonia maritima</name>
    <dbReference type="NCBI Taxonomy" id="1435347"/>
    <lineage>
        <taxon>Bacteria</taxon>
        <taxon>Pseudomonadati</taxon>
        <taxon>Pseudomonadota</taxon>
        <taxon>Alphaproteobacteria</taxon>
        <taxon>Rhodobacterales</taxon>
        <taxon>Paracoccaceae</taxon>
        <taxon>Yoonia</taxon>
    </lineage>
</organism>
<evidence type="ECO:0000256" key="10">
    <source>
        <dbReference type="ARBA" id="ARBA00061052"/>
    </source>
</evidence>
<evidence type="ECO:0000256" key="7">
    <source>
        <dbReference type="ARBA" id="ARBA00023136"/>
    </source>
</evidence>
<protein>
    <recommendedName>
        <fullName evidence="11 12">Elongation factor 4</fullName>
        <shortName evidence="12">EF-4</shortName>
        <ecNumber evidence="11 12">3.6.5.n1</ecNumber>
    </recommendedName>
    <alternativeName>
        <fullName evidence="12">Ribosomal back-translocase LepA</fullName>
    </alternativeName>
</protein>
<dbReference type="GO" id="GO:0043022">
    <property type="term" value="F:ribosome binding"/>
    <property type="evidence" value="ECO:0007669"/>
    <property type="project" value="UniProtKB-UniRule"/>
</dbReference>
<dbReference type="Gene3D" id="2.40.30.10">
    <property type="entry name" value="Translation factors"/>
    <property type="match status" value="1"/>
</dbReference>
<dbReference type="InterPro" id="IPR000795">
    <property type="entry name" value="T_Tr_GTP-bd_dom"/>
</dbReference>
<dbReference type="CDD" id="cd03699">
    <property type="entry name" value="EF4_II"/>
    <property type="match status" value="1"/>
</dbReference>
<dbReference type="GO" id="GO:0005525">
    <property type="term" value="F:GTP binding"/>
    <property type="evidence" value="ECO:0007669"/>
    <property type="project" value="UniProtKB-UniRule"/>
</dbReference>
<evidence type="ECO:0000256" key="3">
    <source>
        <dbReference type="ARBA" id="ARBA00022741"/>
    </source>
</evidence>
<keyword evidence="15" id="KW-1185">Reference proteome</keyword>
<dbReference type="GO" id="GO:0003746">
    <property type="term" value="F:translation elongation factor activity"/>
    <property type="evidence" value="ECO:0007669"/>
    <property type="project" value="UniProtKB-UniRule"/>
</dbReference>
<keyword evidence="4 12" id="KW-0378">Hydrolase</keyword>
<dbReference type="OrthoDB" id="9802948at2"/>
<dbReference type="InterPro" id="IPR005225">
    <property type="entry name" value="Small_GTP-bd"/>
</dbReference>
<evidence type="ECO:0000256" key="12">
    <source>
        <dbReference type="HAMAP-Rule" id="MF_00071"/>
    </source>
</evidence>
<evidence type="ECO:0000313" key="15">
    <source>
        <dbReference type="Proteomes" id="UP000238007"/>
    </source>
</evidence>
<dbReference type="Gene3D" id="3.30.70.2570">
    <property type="entry name" value="Elongation factor 4, C-terminal domain"/>
    <property type="match status" value="1"/>
</dbReference>
<evidence type="ECO:0000259" key="13">
    <source>
        <dbReference type="PROSITE" id="PS51722"/>
    </source>
</evidence>
<dbReference type="CDD" id="cd01890">
    <property type="entry name" value="LepA"/>
    <property type="match status" value="1"/>
</dbReference>
<dbReference type="HAMAP" id="MF_00071">
    <property type="entry name" value="LepA"/>
    <property type="match status" value="1"/>
</dbReference>
<dbReference type="Pfam" id="PF03144">
    <property type="entry name" value="GTP_EFTU_D2"/>
    <property type="match status" value="1"/>
</dbReference>
<dbReference type="FunFam" id="2.40.30.10:FF:000015">
    <property type="entry name" value="Translation factor GUF1, mitochondrial"/>
    <property type="match status" value="1"/>
</dbReference>
<dbReference type="CDD" id="cd03709">
    <property type="entry name" value="lepA_C"/>
    <property type="match status" value="1"/>
</dbReference>
<dbReference type="GO" id="GO:0097216">
    <property type="term" value="F:guanosine tetraphosphate binding"/>
    <property type="evidence" value="ECO:0007669"/>
    <property type="project" value="UniProtKB-ARBA"/>
</dbReference>
<dbReference type="Pfam" id="PF00679">
    <property type="entry name" value="EFG_C"/>
    <property type="match status" value="1"/>
</dbReference>
<dbReference type="GO" id="GO:0045727">
    <property type="term" value="P:positive regulation of translation"/>
    <property type="evidence" value="ECO:0007669"/>
    <property type="project" value="UniProtKB-UniRule"/>
</dbReference>
<dbReference type="InterPro" id="IPR000640">
    <property type="entry name" value="EFG_V-like"/>
</dbReference>
<dbReference type="PROSITE" id="PS00301">
    <property type="entry name" value="G_TR_1"/>
    <property type="match status" value="1"/>
</dbReference>
<keyword evidence="3 12" id="KW-0547">Nucleotide-binding</keyword>
<dbReference type="EMBL" id="PVTP01000002">
    <property type="protein sequence ID" value="PRY79584.1"/>
    <property type="molecule type" value="Genomic_DNA"/>
</dbReference>
<comment type="caution">
    <text evidence="14">The sequence shown here is derived from an EMBL/GenBank/DDBJ whole genome shotgun (WGS) entry which is preliminary data.</text>
</comment>
<comment type="catalytic activity">
    <reaction evidence="8 12">
        <text>GTP + H2O = GDP + phosphate + H(+)</text>
        <dbReference type="Rhea" id="RHEA:19669"/>
        <dbReference type="ChEBI" id="CHEBI:15377"/>
        <dbReference type="ChEBI" id="CHEBI:15378"/>
        <dbReference type="ChEBI" id="CHEBI:37565"/>
        <dbReference type="ChEBI" id="CHEBI:43474"/>
        <dbReference type="ChEBI" id="CHEBI:58189"/>
        <dbReference type="EC" id="3.6.5.n1"/>
    </reaction>
</comment>
<feature type="domain" description="Tr-type G" evidence="13">
    <location>
        <begin position="5"/>
        <end position="187"/>
    </location>
</feature>
<dbReference type="GO" id="GO:0005886">
    <property type="term" value="C:plasma membrane"/>
    <property type="evidence" value="ECO:0007669"/>
    <property type="project" value="UniProtKB-SubCell"/>
</dbReference>
<evidence type="ECO:0000256" key="11">
    <source>
        <dbReference type="ARBA" id="ARBA00066744"/>
    </source>
</evidence>
<dbReference type="PANTHER" id="PTHR43512">
    <property type="entry name" value="TRANSLATION FACTOR GUF1-RELATED"/>
    <property type="match status" value="1"/>
</dbReference>
<accession>A0A2T0W2Y7</accession>
<evidence type="ECO:0000256" key="9">
    <source>
        <dbReference type="ARBA" id="ARBA00057626"/>
    </source>
</evidence>
<evidence type="ECO:0000256" key="5">
    <source>
        <dbReference type="ARBA" id="ARBA00022917"/>
    </source>
</evidence>
<dbReference type="EC" id="3.6.5.n1" evidence="11 12"/>
<comment type="function">
    <text evidence="9 12">Required for accurate and efficient protein synthesis under certain stress conditions. May act as a fidelity factor of the translation reaction, by catalyzing a one-codon backward translocation of tRNAs on improperly translocated ribosomes. Back-translocation proceeds from a post-translocation (POST) complex to a pre-translocation (PRE) complex, thus giving elongation factor G a second chance to translocate the tRNAs correctly. Binds to ribosomes in a GTP-dependent manner.</text>
</comment>
<dbReference type="InterPro" id="IPR035654">
    <property type="entry name" value="LepA_IV"/>
</dbReference>
<dbReference type="InterPro" id="IPR013842">
    <property type="entry name" value="LepA_CTD"/>
</dbReference>
<dbReference type="InterPro" id="IPR038363">
    <property type="entry name" value="LepA_C_sf"/>
</dbReference>
<dbReference type="Gene3D" id="3.40.50.300">
    <property type="entry name" value="P-loop containing nucleotide triphosphate hydrolases"/>
    <property type="match status" value="1"/>
</dbReference>
<dbReference type="NCBIfam" id="TIGR01393">
    <property type="entry name" value="lepA"/>
    <property type="match status" value="1"/>
</dbReference>
<dbReference type="InterPro" id="IPR027417">
    <property type="entry name" value="P-loop_NTPase"/>
</dbReference>
<dbReference type="PRINTS" id="PR00315">
    <property type="entry name" value="ELONGATNFCT"/>
</dbReference>
<dbReference type="InterPro" id="IPR004161">
    <property type="entry name" value="EFTu-like_2"/>
</dbReference>
<evidence type="ECO:0000256" key="2">
    <source>
        <dbReference type="ARBA" id="ARBA00022475"/>
    </source>
</evidence>
<dbReference type="SUPFAM" id="SSF54980">
    <property type="entry name" value="EF-G C-terminal domain-like"/>
    <property type="match status" value="2"/>
</dbReference>
<keyword evidence="2 12" id="KW-1003">Cell membrane</keyword>
<dbReference type="Gene3D" id="3.30.70.870">
    <property type="entry name" value="Elongation Factor G (Translational Gtpase), domain 3"/>
    <property type="match status" value="1"/>
</dbReference>
<keyword evidence="5 12" id="KW-0648">Protein biosynthesis</keyword>
<dbReference type="SUPFAM" id="SSF52540">
    <property type="entry name" value="P-loop containing nucleoside triphosphate hydrolases"/>
    <property type="match status" value="1"/>
</dbReference>
<dbReference type="FunFam" id="3.30.70.2570:FF:000001">
    <property type="entry name" value="Translation factor GUF1, mitochondrial"/>
    <property type="match status" value="1"/>
</dbReference>
<comment type="similarity">
    <text evidence="1 12">Belongs to the TRAFAC class translation factor GTPase superfamily. Classic translation factor GTPase family. LepA subfamily.</text>
</comment>
<evidence type="ECO:0000256" key="1">
    <source>
        <dbReference type="ARBA" id="ARBA00005454"/>
    </source>
</evidence>
<keyword evidence="7 12" id="KW-0472">Membrane</keyword>
<reference evidence="14 15" key="1">
    <citation type="submission" date="2018-03" db="EMBL/GenBank/DDBJ databases">
        <title>Genomic Encyclopedia of Archaeal and Bacterial Type Strains, Phase II (KMG-II): from individual species to whole genera.</title>
        <authorList>
            <person name="Goeker M."/>
        </authorList>
    </citation>
    <scope>NUCLEOTIDE SEQUENCE [LARGE SCALE GENOMIC DNA]</scope>
    <source>
        <strain evidence="14 15">DSM 101533</strain>
    </source>
</reference>
<sequence length="599" mass="66755">MTDLDHIRNFSIVAHIDHGKSTLADRLIQETNTVAARDMKAQLLDSMDIERERGITIKANTVRIDYTAQNGESYVLNLIDTPGHVDFAYEVSRSMRAVEGSLLVVDSTQGVEAQTLANVYHAIDADHEIVPVLNKIDLPASECDQVAAQIEDVIGIDASEAIRVSAKTGVGIVETLEAIVHKLPAPKGDRDAPLKAMLVDSWYDSYLGVIVLVRVIDGTMKKNDRIKFMSNGTIHQIDKIGVFRPKMQDVTDLGPGEIGFITASIKQVRDTRVGDTITSEKKGTEVALPGFKPAQPVVFCGLFPVDSAEFEDLRDAIDKLALNDASFSHEMETSAALGFGFRCGFLGLLHLEVIRDRIEREYNIELITTAPSVVYHVYMRDETMIDLHNPADMPDMTHVDHIEEPRIKATILVPDDYLGDVLKLCQDRRGVQLDLTYAGSRAMVVYDLPLNEVVFDFYDRLKSVTKGYASFDYQMTGYQQDNLVKMSVLVNDEPVDALSMMVHRDRAEQRGRAMVEKLKDLIPRHMFKIPIQAAIGGKVIARETLSALRKDVTAKCYGGDATRKRKLLDKQKAGKKKMRQFGKVDIPQEAFISALKMDS</sequence>
<dbReference type="Proteomes" id="UP000238007">
    <property type="component" value="Unassembled WGS sequence"/>
</dbReference>
<dbReference type="NCBIfam" id="TIGR00231">
    <property type="entry name" value="small_GTP"/>
    <property type="match status" value="1"/>
</dbReference>
<evidence type="ECO:0000256" key="6">
    <source>
        <dbReference type="ARBA" id="ARBA00023134"/>
    </source>
</evidence>
<evidence type="ECO:0000313" key="14">
    <source>
        <dbReference type="EMBL" id="PRY79584.1"/>
    </source>
</evidence>
<dbReference type="FunFam" id="3.30.70.240:FF:000007">
    <property type="entry name" value="Translation factor GUF1, mitochondrial"/>
    <property type="match status" value="1"/>
</dbReference>
<dbReference type="Pfam" id="PF06421">
    <property type="entry name" value="LepA_C"/>
    <property type="match status" value="1"/>
</dbReference>
<dbReference type="AlphaFoldDB" id="A0A2T0W2Y7"/>
<dbReference type="Pfam" id="PF00009">
    <property type="entry name" value="GTP_EFTU"/>
    <property type="match status" value="1"/>
</dbReference>
<feature type="binding site" evidence="12">
    <location>
        <begin position="134"/>
        <end position="137"/>
    </location>
    <ligand>
        <name>GTP</name>
        <dbReference type="ChEBI" id="CHEBI:37565"/>
    </ligand>
</feature>
<dbReference type="FunFam" id="3.30.70.870:FF:000004">
    <property type="entry name" value="Translation factor GUF1, mitochondrial"/>
    <property type="match status" value="1"/>
</dbReference>
<evidence type="ECO:0000256" key="8">
    <source>
        <dbReference type="ARBA" id="ARBA00050293"/>
    </source>
</evidence>
<name>A0A2T0W2Y7_9RHOB</name>
<keyword evidence="6 12" id="KW-0342">GTP-binding</keyword>
<comment type="similarity">
    <text evidence="10">Belongs to the GTP-binding elongation factor family. LepA subfamily.</text>
</comment>
<dbReference type="Gene3D" id="3.30.70.240">
    <property type="match status" value="1"/>
</dbReference>
<dbReference type="RefSeq" id="WP_106354887.1">
    <property type="nucleotide sequence ID" value="NZ_PVTP01000002.1"/>
</dbReference>